<dbReference type="PANTHER" id="PTHR11474:SF126">
    <property type="entry name" value="TYROSINASE-LIKE PROTEIN TYR-1-RELATED"/>
    <property type="match status" value="1"/>
</dbReference>
<gene>
    <name evidence="5" type="ORF">BGW36DRAFT_93503</name>
</gene>
<keyword evidence="1" id="KW-0479">Metal-binding</keyword>
<feature type="signal peptide" evidence="3">
    <location>
        <begin position="1"/>
        <end position="19"/>
    </location>
</feature>
<proteinExistence type="predicted"/>
<evidence type="ECO:0000256" key="3">
    <source>
        <dbReference type="SAM" id="SignalP"/>
    </source>
</evidence>
<keyword evidence="3" id="KW-0732">Signal</keyword>
<protein>
    <submittedName>
        <fullName evidence="5">Di-copper centre-containing protein</fullName>
    </submittedName>
</protein>
<dbReference type="GO" id="GO:0016491">
    <property type="term" value="F:oxidoreductase activity"/>
    <property type="evidence" value="ECO:0007669"/>
    <property type="project" value="InterPro"/>
</dbReference>
<evidence type="ECO:0000256" key="2">
    <source>
        <dbReference type="ARBA" id="ARBA00023008"/>
    </source>
</evidence>
<evidence type="ECO:0000259" key="4">
    <source>
        <dbReference type="Pfam" id="PF00264"/>
    </source>
</evidence>
<dbReference type="SUPFAM" id="SSF48056">
    <property type="entry name" value="Di-copper centre-containing domain"/>
    <property type="match status" value="1"/>
</dbReference>
<evidence type="ECO:0000313" key="5">
    <source>
        <dbReference type="EMBL" id="KAH8703886.1"/>
    </source>
</evidence>
<dbReference type="InterPro" id="IPR008922">
    <property type="entry name" value="Di-copper_centre_dom_sf"/>
</dbReference>
<dbReference type="GO" id="GO:0046872">
    <property type="term" value="F:metal ion binding"/>
    <property type="evidence" value="ECO:0007669"/>
    <property type="project" value="UniProtKB-KW"/>
</dbReference>
<reference evidence="5" key="1">
    <citation type="submission" date="2021-12" db="EMBL/GenBank/DDBJ databases">
        <title>Convergent genome expansion in fungi linked to evolution of root-endophyte symbiosis.</title>
        <authorList>
            <consortium name="DOE Joint Genome Institute"/>
            <person name="Ke Y.-H."/>
            <person name="Bonito G."/>
            <person name="Liao H.-L."/>
            <person name="Looney B."/>
            <person name="Rojas-Flechas A."/>
            <person name="Nash J."/>
            <person name="Hameed K."/>
            <person name="Schadt C."/>
            <person name="Martin F."/>
            <person name="Crous P.W."/>
            <person name="Miettinen O."/>
            <person name="Magnuson J.K."/>
            <person name="Labbe J."/>
            <person name="Jacobson D."/>
            <person name="Doktycz M.J."/>
            <person name="Veneault-Fourrey C."/>
            <person name="Kuo A."/>
            <person name="Mondo S."/>
            <person name="Calhoun S."/>
            <person name="Riley R."/>
            <person name="Ohm R."/>
            <person name="LaButti K."/>
            <person name="Andreopoulos B."/>
            <person name="Pangilinan J."/>
            <person name="Nolan M."/>
            <person name="Tritt A."/>
            <person name="Clum A."/>
            <person name="Lipzen A."/>
            <person name="Daum C."/>
            <person name="Barry K."/>
            <person name="Grigoriev I.V."/>
            <person name="Vilgalys R."/>
        </authorList>
    </citation>
    <scope>NUCLEOTIDE SEQUENCE</scope>
    <source>
        <strain evidence="5">PMI_201</strain>
    </source>
</reference>
<dbReference type="RefSeq" id="XP_046076904.1">
    <property type="nucleotide sequence ID" value="XM_046222708.1"/>
</dbReference>
<feature type="domain" description="Tyrosinase copper-binding" evidence="4">
    <location>
        <begin position="77"/>
        <end position="285"/>
    </location>
</feature>
<evidence type="ECO:0000313" key="6">
    <source>
        <dbReference type="Proteomes" id="UP001201262"/>
    </source>
</evidence>
<dbReference type="InterPro" id="IPR050316">
    <property type="entry name" value="Tyrosinase/Hemocyanin"/>
</dbReference>
<dbReference type="Proteomes" id="UP001201262">
    <property type="component" value="Unassembled WGS sequence"/>
</dbReference>
<dbReference type="PANTHER" id="PTHR11474">
    <property type="entry name" value="TYROSINASE FAMILY MEMBER"/>
    <property type="match status" value="1"/>
</dbReference>
<dbReference type="InterPro" id="IPR002227">
    <property type="entry name" value="Tyrosinase_Cu-bd"/>
</dbReference>
<dbReference type="AlphaFoldDB" id="A0AAD4KYH8"/>
<evidence type="ECO:0000256" key="1">
    <source>
        <dbReference type="ARBA" id="ARBA00022723"/>
    </source>
</evidence>
<keyword evidence="6" id="KW-1185">Reference proteome</keyword>
<sequence length="386" mass="42868">MTLLIPIYVFAAFASTAWGGCSSIEVRREWREFTTAEKTTWIDAVKCMAHLPHDDSLYSSVGDFAESFANITSNSSYYDDYAYVHSDLNPVIHFTGLFFPFHRYFVWSYTQALKSRCDYNGVAPYWDWTIDSANVLEAGIWSDDNISGLGQAVGISDNDFVVGTGGFSSNFTLAYPVSHGLRRNFTLQPYINFASAGDFFPQLDLDANATFTPEVIDAAIANYTGDYKGFQRFIEGFEGPHGSVHEILGGDLAGYCPEDASESCFENEPSPTFSANEPLFWMHHAVSTLSSHLTGPPYTLISNTIQMVDRVWWKWQNAHPNNTNAFFGGSVQNITTYASYLEYPNGAPPYLSMKSVLPTDGILAGGTTLADVWKTEADFLCYTYAS</sequence>
<name>A0AAD4KYH8_9EURO</name>
<dbReference type="PRINTS" id="PR00092">
    <property type="entry name" value="TYROSINASE"/>
</dbReference>
<organism evidence="5 6">
    <name type="scientific">Talaromyces proteolyticus</name>
    <dbReference type="NCBI Taxonomy" id="1131652"/>
    <lineage>
        <taxon>Eukaryota</taxon>
        <taxon>Fungi</taxon>
        <taxon>Dikarya</taxon>
        <taxon>Ascomycota</taxon>
        <taxon>Pezizomycotina</taxon>
        <taxon>Eurotiomycetes</taxon>
        <taxon>Eurotiomycetidae</taxon>
        <taxon>Eurotiales</taxon>
        <taxon>Trichocomaceae</taxon>
        <taxon>Talaromyces</taxon>
        <taxon>Talaromyces sect. Bacilispori</taxon>
    </lineage>
</organism>
<accession>A0AAD4KYH8</accession>
<dbReference type="EMBL" id="JAJTJA010000002">
    <property type="protein sequence ID" value="KAH8703886.1"/>
    <property type="molecule type" value="Genomic_DNA"/>
</dbReference>
<dbReference type="GeneID" id="70252994"/>
<dbReference type="Pfam" id="PF00264">
    <property type="entry name" value="Tyrosinase"/>
    <property type="match status" value="1"/>
</dbReference>
<feature type="chain" id="PRO_5041925490" evidence="3">
    <location>
        <begin position="20"/>
        <end position="386"/>
    </location>
</feature>
<keyword evidence="2" id="KW-0186">Copper</keyword>
<dbReference type="Gene3D" id="1.10.1280.10">
    <property type="entry name" value="Di-copper center containing domain from catechol oxidase"/>
    <property type="match status" value="2"/>
</dbReference>
<comment type="caution">
    <text evidence="5">The sequence shown here is derived from an EMBL/GenBank/DDBJ whole genome shotgun (WGS) entry which is preliminary data.</text>
</comment>